<reference evidence="2 4" key="2">
    <citation type="submission" date="2018-06" db="EMBL/GenBank/DDBJ databases">
        <authorList>
            <consortium name="Pathogen Informatics"/>
            <person name="Doyle S."/>
        </authorList>
    </citation>
    <scope>NUCLEOTIDE SEQUENCE [LARGE SCALE GENOMIC DNA]</scope>
    <source>
        <strain evidence="2 4">NCTC12121</strain>
    </source>
</reference>
<dbReference type="EMBL" id="CP016043">
    <property type="protein sequence ID" value="AOV95675.1"/>
    <property type="molecule type" value="Genomic_DNA"/>
</dbReference>
<protein>
    <submittedName>
        <fullName evidence="1">Pilus assembly protein PilM</fullName>
    </submittedName>
</protein>
<dbReference type="EMBL" id="UFXZ01000001">
    <property type="protein sequence ID" value="STC83133.1"/>
    <property type="molecule type" value="Genomic_DNA"/>
</dbReference>
<sequence>MGCSRWSLGIDIQPHQLMAVALARRRDGFQLRGWWRFPLLGADPVRLPADLPQVLSALRTRLPHRLSVRAAFPVEQAIRHTLPGSGQKLTPAQHQAWLLAQSERQLMLPASELACDFARLSGTTGQWQVCAIRRTQRDAWCAAFAQAGLALQRLTLMPCALRTLARLAGEAPTVPLIHSDGQRFCWIAPWGQPLQYGCIPCAAGLAAASAAWHEAVPSGEAAPAPLLCGDGYGRAGWSPFSLLRHRSSPLPSEPALFCVALGLASMAEEQPWTI</sequence>
<name>A0A376D624_9GAMM</name>
<dbReference type="AlphaFoldDB" id="A0A376D624"/>
<evidence type="ECO:0000313" key="1">
    <source>
        <dbReference type="EMBL" id="AOV95675.1"/>
    </source>
</evidence>
<evidence type="ECO:0000313" key="3">
    <source>
        <dbReference type="Proteomes" id="UP000175893"/>
    </source>
</evidence>
<dbReference type="Proteomes" id="UP000175893">
    <property type="component" value="Chromosome"/>
</dbReference>
<dbReference type="KEGG" id="eho:A9798_01070"/>
<proteinExistence type="predicted"/>
<evidence type="ECO:0000313" key="4">
    <source>
        <dbReference type="Proteomes" id="UP000255248"/>
    </source>
</evidence>
<organism evidence="2 4">
    <name type="scientific">Edwardsiella hoshinae</name>
    <dbReference type="NCBI Taxonomy" id="93378"/>
    <lineage>
        <taxon>Bacteria</taxon>
        <taxon>Pseudomonadati</taxon>
        <taxon>Pseudomonadota</taxon>
        <taxon>Gammaproteobacteria</taxon>
        <taxon>Enterobacterales</taxon>
        <taxon>Hafniaceae</taxon>
        <taxon>Edwardsiella</taxon>
    </lineage>
</organism>
<dbReference type="Proteomes" id="UP000255248">
    <property type="component" value="Unassembled WGS sequence"/>
</dbReference>
<evidence type="ECO:0000313" key="2">
    <source>
        <dbReference type="EMBL" id="STC83133.1"/>
    </source>
</evidence>
<dbReference type="OrthoDB" id="6447548at2"/>
<dbReference type="Gene3D" id="3.30.420.380">
    <property type="match status" value="1"/>
</dbReference>
<gene>
    <name evidence="1" type="ORF">A9798_01070</name>
    <name evidence="2" type="ORF">NCTC12121_00228</name>
</gene>
<keyword evidence="3" id="KW-1185">Reference proteome</keyword>
<dbReference type="RefSeq" id="WP_024522621.1">
    <property type="nucleotide sequence ID" value="NZ_CP016043.1"/>
</dbReference>
<reference evidence="1 3" key="1">
    <citation type="submission" date="2016-06" db="EMBL/GenBank/DDBJ databases">
        <title>Complete genome sequence of Edwardsiella hoshinae ATCC 35051.</title>
        <authorList>
            <person name="Reichley S.R."/>
            <person name="Waldbieser G.C."/>
            <person name="Lawrence M.L."/>
            <person name="Griffin M.J."/>
        </authorList>
    </citation>
    <scope>NUCLEOTIDE SEQUENCE [LARGE SCALE GENOMIC DNA]</scope>
    <source>
        <strain evidence="1 3">ATCC 35051</strain>
    </source>
</reference>
<dbReference type="STRING" id="93378.A9798_01070"/>
<accession>A0A376D624</accession>